<evidence type="ECO:0000256" key="3">
    <source>
        <dbReference type="SAM" id="MobiDB-lite"/>
    </source>
</evidence>
<organism evidence="5 6">
    <name type="scientific">Amanita thiersii Skay4041</name>
    <dbReference type="NCBI Taxonomy" id="703135"/>
    <lineage>
        <taxon>Eukaryota</taxon>
        <taxon>Fungi</taxon>
        <taxon>Dikarya</taxon>
        <taxon>Basidiomycota</taxon>
        <taxon>Agaricomycotina</taxon>
        <taxon>Agaricomycetes</taxon>
        <taxon>Agaricomycetidae</taxon>
        <taxon>Agaricales</taxon>
        <taxon>Pluteineae</taxon>
        <taxon>Amanitaceae</taxon>
        <taxon>Amanita</taxon>
    </lineage>
</organism>
<dbReference type="GO" id="GO:0006397">
    <property type="term" value="P:mRNA processing"/>
    <property type="evidence" value="ECO:0007669"/>
    <property type="project" value="UniProtKB-KW"/>
</dbReference>
<dbReference type="Proteomes" id="UP000242287">
    <property type="component" value="Unassembled WGS sequence"/>
</dbReference>
<feature type="domain" description="CCHC-type" evidence="4">
    <location>
        <begin position="85"/>
        <end position="100"/>
    </location>
</feature>
<dbReference type="GO" id="GO:0003676">
    <property type="term" value="F:nucleic acid binding"/>
    <property type="evidence" value="ECO:0007669"/>
    <property type="project" value="InterPro"/>
</dbReference>
<dbReference type="Gene3D" id="4.10.60.10">
    <property type="entry name" value="Zinc finger, CCHC-type"/>
    <property type="match status" value="2"/>
</dbReference>
<evidence type="ECO:0000259" key="4">
    <source>
        <dbReference type="PROSITE" id="PS50158"/>
    </source>
</evidence>
<evidence type="ECO:0000313" key="5">
    <source>
        <dbReference type="EMBL" id="PFH53693.1"/>
    </source>
</evidence>
<proteinExistence type="predicted"/>
<dbReference type="OrthoDB" id="3863715at2759"/>
<dbReference type="Pfam" id="PF00098">
    <property type="entry name" value="zf-CCHC"/>
    <property type="match status" value="2"/>
</dbReference>
<dbReference type="PROSITE" id="PS50158">
    <property type="entry name" value="ZF_CCHC"/>
    <property type="match status" value="3"/>
</dbReference>
<accession>A0A2A9P008</accession>
<reference evidence="5 6" key="1">
    <citation type="submission" date="2014-02" db="EMBL/GenBank/DDBJ databases">
        <title>Transposable element dynamics among asymbiotic and ectomycorrhizal Amanita fungi.</title>
        <authorList>
            <consortium name="DOE Joint Genome Institute"/>
            <person name="Hess J."/>
            <person name="Skrede I."/>
            <person name="Wolfe B."/>
            <person name="LaButti K."/>
            <person name="Ohm R.A."/>
            <person name="Grigoriev I.V."/>
            <person name="Pringle A."/>
        </authorList>
    </citation>
    <scope>NUCLEOTIDE SEQUENCE [LARGE SCALE GENOMIC DNA]</scope>
    <source>
        <strain evidence="5 6">SKay4041</strain>
    </source>
</reference>
<dbReference type="InterPro" id="IPR036875">
    <property type="entry name" value="Znf_CCHC_sf"/>
</dbReference>
<dbReference type="PANTHER" id="PTHR46242:SF1">
    <property type="entry name" value="ZINC FINGER CCHC DOMAIN-CONTAINING PROTEIN 9"/>
    <property type="match status" value="1"/>
</dbReference>
<feature type="non-terminal residue" evidence="5">
    <location>
        <position position="1"/>
    </location>
</feature>
<evidence type="ECO:0000313" key="6">
    <source>
        <dbReference type="Proteomes" id="UP000242287"/>
    </source>
</evidence>
<dbReference type="InterPro" id="IPR001878">
    <property type="entry name" value="Znf_CCHC"/>
</dbReference>
<keyword evidence="2" id="KW-0862">Zinc</keyword>
<dbReference type="GO" id="GO:0008270">
    <property type="term" value="F:zinc ion binding"/>
    <property type="evidence" value="ECO:0007669"/>
    <property type="project" value="UniProtKB-KW"/>
</dbReference>
<keyword evidence="1" id="KW-0507">mRNA processing</keyword>
<dbReference type="SUPFAM" id="SSF57756">
    <property type="entry name" value="Retrovirus zinc finger-like domains"/>
    <property type="match status" value="2"/>
</dbReference>
<dbReference type="EMBL" id="KZ301972">
    <property type="protein sequence ID" value="PFH53693.1"/>
    <property type="molecule type" value="Genomic_DNA"/>
</dbReference>
<feature type="region of interest" description="Disordered" evidence="3">
    <location>
        <begin position="26"/>
        <end position="48"/>
    </location>
</feature>
<evidence type="ECO:0000256" key="2">
    <source>
        <dbReference type="PROSITE-ProRule" id="PRU00047"/>
    </source>
</evidence>
<sequence length="209" mass="23058">ASEKRRLKRIDEKKAQTTCFACREKGHTAKECPSTAKEGGANRDRGKDGGEKVVGICYRCGSMRHNLSRCKKPIDEFNPLPFASCFVCQKKGHLASSCPKNTDKGVYPNGGSCKLCGETSHLAKDCNLRKQGMSLLTPFKSAILGTGKEAGADEDDFHTLNRKRSELDRDEKREEKKKHALNVKIGVQSGIVKAFGKQPKPPAKKVVYF</sequence>
<dbReference type="AlphaFoldDB" id="A0A2A9P008"/>
<keyword evidence="6" id="KW-1185">Reference proteome</keyword>
<protein>
    <recommendedName>
        <fullName evidence="4">CCHC-type domain-containing protein</fullName>
    </recommendedName>
</protein>
<dbReference type="InterPro" id="IPR042246">
    <property type="entry name" value="ZCCHC9"/>
</dbReference>
<dbReference type="GO" id="GO:0005730">
    <property type="term" value="C:nucleolus"/>
    <property type="evidence" value="ECO:0007669"/>
    <property type="project" value="TreeGrafter"/>
</dbReference>
<keyword evidence="2" id="KW-0863">Zinc-finger</keyword>
<name>A0A2A9P008_9AGAR</name>
<dbReference type="SMART" id="SM00343">
    <property type="entry name" value="ZnF_C2HC"/>
    <property type="match status" value="4"/>
</dbReference>
<gene>
    <name evidence="5" type="ORF">AMATHDRAFT_137080</name>
</gene>
<feature type="domain" description="CCHC-type" evidence="4">
    <location>
        <begin position="113"/>
        <end position="126"/>
    </location>
</feature>
<feature type="domain" description="CCHC-type" evidence="4">
    <location>
        <begin position="19"/>
        <end position="34"/>
    </location>
</feature>
<evidence type="ECO:0000256" key="1">
    <source>
        <dbReference type="ARBA" id="ARBA00022664"/>
    </source>
</evidence>
<dbReference type="PANTHER" id="PTHR46242">
    <property type="entry name" value="ZINC FINGER CCHC DOMAIN-CONTAINING PROTEIN 9 ZCCHC9"/>
    <property type="match status" value="1"/>
</dbReference>
<dbReference type="STRING" id="703135.A0A2A9P008"/>
<keyword evidence="2" id="KW-0479">Metal-binding</keyword>